<dbReference type="PANTHER" id="PTHR19303">
    <property type="entry name" value="TRANSPOSON"/>
    <property type="match status" value="1"/>
</dbReference>
<evidence type="ECO:0000313" key="7">
    <source>
        <dbReference type="EMBL" id="KAG5682958.1"/>
    </source>
</evidence>
<evidence type="ECO:0000256" key="2">
    <source>
        <dbReference type="ARBA" id="ARBA00023125"/>
    </source>
</evidence>
<dbReference type="InterPro" id="IPR050863">
    <property type="entry name" value="CenT-Element_Derived"/>
</dbReference>
<dbReference type="InterPro" id="IPR009057">
    <property type="entry name" value="Homeodomain-like_sf"/>
</dbReference>
<dbReference type="Proteomes" id="UP001107558">
    <property type="component" value="Chromosome 1"/>
</dbReference>
<dbReference type="InterPro" id="IPR006600">
    <property type="entry name" value="HTH_CenpB_DNA-bd_dom"/>
</dbReference>
<dbReference type="OrthoDB" id="7612720at2759"/>
<evidence type="ECO:0000256" key="3">
    <source>
        <dbReference type="ARBA" id="ARBA00023242"/>
    </source>
</evidence>
<dbReference type="AlphaFoldDB" id="A0A9J6CMW2"/>
<dbReference type="PROSITE" id="PS50960">
    <property type="entry name" value="HTH_PSQ"/>
    <property type="match status" value="1"/>
</dbReference>
<sequence>MSDKDSSVKRKRVVLTLEEKLEVIALKEQGTSLEEISRIYKIGSTTIKDITKNKKKIKEAVDKQRSLGFDKSRKTLTAANFLYSRRPAVEIKLYDWISEQLDNNQIVTNKDILTKAHELSVLIYKEDWKASKGWLNKFKVRYNLTGTKFEKSSIENEETLIYESKPESPEKIEAIDEEEHIISEQYTAEDISIELTPLYAADFLLNYVSSNGNFPLKEIITLQMIRDRIANQNTNKSD</sequence>
<gene>
    <name evidence="7" type="ORF">PVAND_012275</name>
</gene>
<dbReference type="Pfam" id="PF04218">
    <property type="entry name" value="CENP-B_N"/>
    <property type="match status" value="1"/>
</dbReference>
<dbReference type="InterPro" id="IPR007889">
    <property type="entry name" value="HTH_Psq"/>
</dbReference>
<feature type="domain" description="HTH CENPB-type" evidence="6">
    <location>
        <begin position="77"/>
        <end position="148"/>
    </location>
</feature>
<evidence type="ECO:0000313" key="8">
    <source>
        <dbReference type="Proteomes" id="UP001107558"/>
    </source>
</evidence>
<comment type="subcellular location">
    <subcellularLocation>
        <location evidence="1 4">Nucleus</location>
    </subcellularLocation>
</comment>
<evidence type="ECO:0000256" key="1">
    <source>
        <dbReference type="ARBA" id="ARBA00004123"/>
    </source>
</evidence>
<dbReference type="SMART" id="SM00674">
    <property type="entry name" value="CENPB"/>
    <property type="match status" value="1"/>
</dbReference>
<dbReference type="Pfam" id="PF03221">
    <property type="entry name" value="HTH_Tnp_Tc5"/>
    <property type="match status" value="1"/>
</dbReference>
<dbReference type="PANTHER" id="PTHR19303:SF73">
    <property type="entry name" value="PROTEIN PDC2"/>
    <property type="match status" value="1"/>
</dbReference>
<proteinExistence type="predicted"/>
<name>A0A9J6CMW2_POLVA</name>
<evidence type="ECO:0000256" key="4">
    <source>
        <dbReference type="PROSITE-ProRule" id="PRU00320"/>
    </source>
</evidence>
<dbReference type="GO" id="GO:0003677">
    <property type="term" value="F:DNA binding"/>
    <property type="evidence" value="ECO:0007669"/>
    <property type="project" value="UniProtKB-UniRule"/>
</dbReference>
<organism evidence="7 8">
    <name type="scientific">Polypedilum vanderplanki</name>
    <name type="common">Sleeping chironomid midge</name>
    <dbReference type="NCBI Taxonomy" id="319348"/>
    <lineage>
        <taxon>Eukaryota</taxon>
        <taxon>Metazoa</taxon>
        <taxon>Ecdysozoa</taxon>
        <taxon>Arthropoda</taxon>
        <taxon>Hexapoda</taxon>
        <taxon>Insecta</taxon>
        <taxon>Pterygota</taxon>
        <taxon>Neoptera</taxon>
        <taxon>Endopterygota</taxon>
        <taxon>Diptera</taxon>
        <taxon>Nematocera</taxon>
        <taxon>Chironomoidea</taxon>
        <taxon>Chironomidae</taxon>
        <taxon>Chironominae</taxon>
        <taxon>Polypedilum</taxon>
        <taxon>Polypedilum</taxon>
    </lineage>
</organism>
<dbReference type="EMBL" id="JADBJN010000001">
    <property type="protein sequence ID" value="KAG5682958.1"/>
    <property type="molecule type" value="Genomic_DNA"/>
</dbReference>
<evidence type="ECO:0000259" key="6">
    <source>
        <dbReference type="PROSITE" id="PS51253"/>
    </source>
</evidence>
<keyword evidence="3 4" id="KW-0539">Nucleus</keyword>
<dbReference type="GO" id="GO:0005634">
    <property type="term" value="C:nucleus"/>
    <property type="evidence" value="ECO:0007669"/>
    <property type="project" value="UniProtKB-SubCell"/>
</dbReference>
<evidence type="ECO:0008006" key="9">
    <source>
        <dbReference type="Google" id="ProtNLM"/>
    </source>
</evidence>
<dbReference type="PROSITE" id="PS51253">
    <property type="entry name" value="HTH_CENPB"/>
    <property type="match status" value="1"/>
</dbReference>
<keyword evidence="8" id="KW-1185">Reference proteome</keyword>
<reference evidence="7" key="1">
    <citation type="submission" date="2021-03" db="EMBL/GenBank/DDBJ databases">
        <title>Chromosome level genome of the anhydrobiotic midge Polypedilum vanderplanki.</title>
        <authorList>
            <person name="Yoshida Y."/>
            <person name="Kikawada T."/>
            <person name="Gusev O."/>
        </authorList>
    </citation>
    <scope>NUCLEOTIDE SEQUENCE</scope>
    <source>
        <strain evidence="7">NIAS01</strain>
        <tissue evidence="7">Whole body or cell culture</tissue>
    </source>
</reference>
<protein>
    <recommendedName>
        <fullName evidence="9">HTH CENPB-type domain-containing protein</fullName>
    </recommendedName>
</protein>
<feature type="domain" description="HTH psq-type" evidence="5">
    <location>
        <begin position="6"/>
        <end position="57"/>
    </location>
</feature>
<accession>A0A9J6CMW2</accession>
<comment type="caution">
    <text evidence="7">The sequence shown here is derived from an EMBL/GenBank/DDBJ whole genome shotgun (WGS) entry which is preliminary data.</text>
</comment>
<keyword evidence="2 4" id="KW-0238">DNA-binding</keyword>
<evidence type="ECO:0000259" key="5">
    <source>
        <dbReference type="PROSITE" id="PS50960"/>
    </source>
</evidence>
<dbReference type="SUPFAM" id="SSF46689">
    <property type="entry name" value="Homeodomain-like"/>
    <property type="match status" value="2"/>
</dbReference>
<dbReference type="Gene3D" id="1.10.10.60">
    <property type="entry name" value="Homeodomain-like"/>
    <property type="match status" value="2"/>
</dbReference>
<feature type="DNA-binding region" description="H-T-H motif" evidence="4">
    <location>
        <begin position="33"/>
        <end position="53"/>
    </location>
</feature>